<dbReference type="Proteomes" id="UP000781710">
    <property type="component" value="Unassembled WGS sequence"/>
</dbReference>
<protein>
    <submittedName>
        <fullName evidence="2">Peptidoglycan-binding protein LysM</fullName>
    </submittedName>
</protein>
<comment type="caution">
    <text evidence="2">The sequence shown here is derived from an EMBL/GenBank/DDBJ whole genome shotgun (WGS) entry which is preliminary data.</text>
</comment>
<gene>
    <name evidence="2" type="ORF">CSC78_08900</name>
</gene>
<dbReference type="SUPFAM" id="SSF54106">
    <property type="entry name" value="LysM domain"/>
    <property type="match status" value="1"/>
</dbReference>
<accession>A0ABQ6ZHL6</accession>
<sequence length="549" mass="59089">MQRRALQGRGWLGWGLVLLWLASWSAQAQEWVYRVRPGDTLWDVTGTYLKPSIPWQRLQEHNGIANPYQLPPGSSLRIPLQWLDRQPASARVIALQGDATARSATGRDAPVTPGMSLASGARLKTSPEASLSLQFADGSRLLLLGDSELLLDRLTRFGRSGMADTRLRLQRGRIGNDVRRLNGPAANFIVDTPTASSAVRGTRFRVEAGEAHSQTEVLEGRVAVNAAHQRGALLRPGFGAVVAAGQSAVSPVRLLPAPDLSRIAALSQTATPDLAWPAVEGAARYRIQVSARRAFDSLRVDAESDAPRYVLPALEAGQYFVRVRAIAASGLEGRDAVTELRIDDQPAPPYSIAPAATSVVRTPEVALSWTQAPGATAYEYEVTADAAGTIAQARVDGATAALLHEPLPPGDYHWRIRSVDAAGKAGPFGDRVAFTVRPLAEVTEIDGSAAASGSTRDVTFRWPAGQPGQRYRFQMSRTPDFSAPQVDEVVDDAQITLPRLRAGTWYLRAQTIDLDGFEGSFPAPQVIEIPCRWCRIGAGAGALLILLAL</sequence>
<dbReference type="EMBL" id="PDWW01000010">
    <property type="protein sequence ID" value="KAF1725327.1"/>
    <property type="molecule type" value="Genomic_DNA"/>
</dbReference>
<dbReference type="InterPro" id="IPR016930">
    <property type="entry name" value="UCP029644"/>
</dbReference>
<dbReference type="Gene3D" id="2.60.40.10">
    <property type="entry name" value="Immunoglobulins"/>
    <property type="match status" value="3"/>
</dbReference>
<dbReference type="Pfam" id="PF04773">
    <property type="entry name" value="FecR"/>
    <property type="match status" value="1"/>
</dbReference>
<keyword evidence="3" id="KW-1185">Reference proteome</keyword>
<dbReference type="RefSeq" id="WP_162337562.1">
    <property type="nucleotide sequence ID" value="NZ_JBHSRQ010000013.1"/>
</dbReference>
<evidence type="ECO:0000313" key="2">
    <source>
        <dbReference type="EMBL" id="KAF1725327.1"/>
    </source>
</evidence>
<organism evidence="2 3">
    <name type="scientific">Pseudoxanthomonas japonensis</name>
    <dbReference type="NCBI Taxonomy" id="69284"/>
    <lineage>
        <taxon>Bacteria</taxon>
        <taxon>Pseudomonadati</taxon>
        <taxon>Pseudomonadota</taxon>
        <taxon>Gammaproteobacteria</taxon>
        <taxon>Lysobacterales</taxon>
        <taxon>Lysobacteraceae</taxon>
        <taxon>Pseudoxanthomonas</taxon>
    </lineage>
</organism>
<dbReference type="PANTHER" id="PTHR38731:SF1">
    <property type="entry name" value="FECR PROTEIN DOMAIN-CONTAINING PROTEIN"/>
    <property type="match status" value="1"/>
</dbReference>
<evidence type="ECO:0000313" key="3">
    <source>
        <dbReference type="Proteomes" id="UP000781710"/>
    </source>
</evidence>
<reference evidence="2 3" key="1">
    <citation type="submission" date="2017-10" db="EMBL/GenBank/DDBJ databases">
        <title>Whole genome sequencing of members of genus Pseudoxanthomonas.</title>
        <authorList>
            <person name="Kumar S."/>
            <person name="Bansal K."/>
            <person name="Kaur A."/>
            <person name="Patil P."/>
            <person name="Sharma S."/>
            <person name="Patil P.B."/>
        </authorList>
    </citation>
    <scope>NUCLEOTIDE SEQUENCE [LARGE SCALE GENOMIC DNA]</scope>
    <source>
        <strain evidence="2 3">DSM 17109</strain>
    </source>
</reference>
<dbReference type="PANTHER" id="PTHR38731">
    <property type="entry name" value="LIPL45-RELATED LIPOPROTEIN-RELATED"/>
    <property type="match status" value="1"/>
</dbReference>
<dbReference type="InterPro" id="IPR006860">
    <property type="entry name" value="FecR"/>
</dbReference>
<dbReference type="InterPro" id="IPR013783">
    <property type="entry name" value="Ig-like_fold"/>
</dbReference>
<dbReference type="Gene3D" id="2.60.120.1440">
    <property type="match status" value="1"/>
</dbReference>
<dbReference type="Pfam" id="PF01476">
    <property type="entry name" value="LysM"/>
    <property type="match status" value="1"/>
</dbReference>
<dbReference type="PIRSF" id="PIRSF029644">
    <property type="entry name" value="UCP029644"/>
    <property type="match status" value="1"/>
</dbReference>
<name>A0ABQ6ZHL6_9GAMM</name>
<dbReference type="InterPro" id="IPR018392">
    <property type="entry name" value="LysM"/>
</dbReference>
<dbReference type="CDD" id="cd00118">
    <property type="entry name" value="LysM"/>
    <property type="match status" value="1"/>
</dbReference>
<dbReference type="InterPro" id="IPR036779">
    <property type="entry name" value="LysM_dom_sf"/>
</dbReference>
<dbReference type="SMART" id="SM00257">
    <property type="entry name" value="LysM"/>
    <property type="match status" value="1"/>
</dbReference>
<evidence type="ECO:0000259" key="1">
    <source>
        <dbReference type="SMART" id="SM00257"/>
    </source>
</evidence>
<dbReference type="Gene3D" id="3.10.350.10">
    <property type="entry name" value="LysM domain"/>
    <property type="match status" value="1"/>
</dbReference>
<feature type="domain" description="LysM" evidence="1">
    <location>
        <begin position="32"/>
        <end position="79"/>
    </location>
</feature>
<proteinExistence type="predicted"/>